<dbReference type="SUPFAM" id="SSF53244">
    <property type="entry name" value="MurD-like peptide ligases, peptide-binding domain"/>
    <property type="match status" value="1"/>
</dbReference>
<comment type="similarity">
    <text evidence="1">Belongs to the folylpolyglutamate synthase family.</text>
</comment>
<dbReference type="GeneID" id="25979704"/>
<dbReference type="GO" id="GO:0005739">
    <property type="term" value="C:mitochondrion"/>
    <property type="evidence" value="ECO:0007669"/>
    <property type="project" value="TreeGrafter"/>
</dbReference>
<evidence type="ECO:0000256" key="2">
    <source>
        <dbReference type="ARBA" id="ARBA00022598"/>
    </source>
</evidence>
<dbReference type="InParanoid" id="F0XLN3"/>
<name>F0XLN3_GROCL</name>
<dbReference type="InterPro" id="IPR036615">
    <property type="entry name" value="Mur_ligase_C_dom_sf"/>
</dbReference>
<sequence length="426" mass="45002">MIELGLGRISRLLQLAPPPTWRAIHVAGTNGKGSVCAYLSALLHARGVSCGRFTSPHMVDRWDCVVVDERAVDKAAFLDAEQAVRRRDRDAAIGATEFELLAATAFELFQRSRVAVAVIEAGLGGALDATTAMTADRVATVIARIGLDHQTMLGTTTAAIAAHKAGIMRPGVPCVVNIANRDGDSSGTSDSVRPVLEAHARTTTASLLWADPLSVLPPGVTDALALEPHQLSNLACAYAAFRIAIQADHDADFLTSVVRQVSWPGRLQRLDIAPLLSTGLSAPPALLDGAHNAQSAEVLAAYVDRHLRPGHRVTWLIAASRGKDLDSMLRLLLRPGDRVAALVFGPVDGMPWVRPADPQSILNCAASLGVAPEDRFLSGSSGLTASLQWAVSGNRDSTDPVVIAGSLYLVSDTLRLLRQASGKTGL</sequence>
<dbReference type="InterPro" id="IPR036565">
    <property type="entry name" value="Mur-like_cat_sf"/>
</dbReference>
<dbReference type="eggNOG" id="KOG2525">
    <property type="taxonomic scope" value="Eukaryota"/>
</dbReference>
<keyword evidence="5" id="KW-0067">ATP-binding</keyword>
<dbReference type="STRING" id="655863.F0XLN3"/>
<keyword evidence="8" id="KW-1185">Reference proteome</keyword>
<evidence type="ECO:0000313" key="7">
    <source>
        <dbReference type="EMBL" id="EFX01346.1"/>
    </source>
</evidence>
<accession>F0XLN3</accession>
<keyword evidence="4" id="KW-0547">Nucleotide-binding</keyword>
<reference evidence="7 8" key="1">
    <citation type="journal article" date="2011" name="Proc. Natl. Acad. Sci. U.S.A.">
        <title>Genome and transcriptome analyses of the mountain pine beetle-fungal symbiont Grosmannia clavigera, a lodgepole pine pathogen.</title>
        <authorList>
            <person name="DiGuistini S."/>
            <person name="Wang Y."/>
            <person name="Liao N.Y."/>
            <person name="Taylor G."/>
            <person name="Tanguay P."/>
            <person name="Feau N."/>
            <person name="Henrissat B."/>
            <person name="Chan S.K."/>
            <person name="Hesse-Orce U."/>
            <person name="Alamouti S.M."/>
            <person name="Tsui C.K.M."/>
            <person name="Docking R.T."/>
            <person name="Levasseur A."/>
            <person name="Haridas S."/>
            <person name="Robertson G."/>
            <person name="Birol I."/>
            <person name="Holt R.A."/>
            <person name="Marra M.A."/>
            <person name="Hamelin R.C."/>
            <person name="Hirst M."/>
            <person name="Jones S.J.M."/>
            <person name="Bohlmann J."/>
            <person name="Breuil C."/>
        </authorList>
    </citation>
    <scope>NUCLEOTIDE SEQUENCE [LARGE SCALE GENOMIC DNA]</scope>
    <source>
        <strain evidence="8">kw1407 / UAMH 11150</strain>
    </source>
</reference>
<evidence type="ECO:0000256" key="5">
    <source>
        <dbReference type="ARBA" id="ARBA00022840"/>
    </source>
</evidence>
<dbReference type="AlphaFoldDB" id="F0XLN3"/>
<evidence type="ECO:0000313" key="8">
    <source>
        <dbReference type="Proteomes" id="UP000007796"/>
    </source>
</evidence>
<dbReference type="UniPathway" id="UPA00850"/>
<dbReference type="EMBL" id="GL629794">
    <property type="protein sequence ID" value="EFX01346.1"/>
    <property type="molecule type" value="Genomic_DNA"/>
</dbReference>
<evidence type="ECO:0000256" key="4">
    <source>
        <dbReference type="ARBA" id="ARBA00022741"/>
    </source>
</evidence>
<proteinExistence type="inferred from homology"/>
<organism evidence="8">
    <name type="scientific">Grosmannia clavigera (strain kw1407 / UAMH 11150)</name>
    <name type="common">Blue stain fungus</name>
    <name type="synonym">Graphiocladiella clavigera</name>
    <dbReference type="NCBI Taxonomy" id="655863"/>
    <lineage>
        <taxon>Eukaryota</taxon>
        <taxon>Fungi</taxon>
        <taxon>Dikarya</taxon>
        <taxon>Ascomycota</taxon>
        <taxon>Pezizomycotina</taxon>
        <taxon>Sordariomycetes</taxon>
        <taxon>Sordariomycetidae</taxon>
        <taxon>Ophiostomatales</taxon>
        <taxon>Ophiostomataceae</taxon>
        <taxon>Leptographium</taxon>
    </lineage>
</organism>
<evidence type="ECO:0000256" key="3">
    <source>
        <dbReference type="ARBA" id="ARBA00022723"/>
    </source>
</evidence>
<dbReference type="PANTHER" id="PTHR11136">
    <property type="entry name" value="FOLYLPOLYGLUTAMATE SYNTHASE-RELATED"/>
    <property type="match status" value="1"/>
</dbReference>
<dbReference type="Gene3D" id="3.90.190.20">
    <property type="entry name" value="Mur ligase, C-terminal domain"/>
    <property type="match status" value="1"/>
</dbReference>
<dbReference type="InterPro" id="IPR001645">
    <property type="entry name" value="Folylpolyglutamate_synth"/>
</dbReference>
<dbReference type="OrthoDB" id="5212574at2759"/>
<keyword evidence="2" id="KW-0436">Ligase</keyword>
<dbReference type="Gene3D" id="3.40.1190.10">
    <property type="entry name" value="Mur-like, catalytic domain"/>
    <property type="match status" value="1"/>
</dbReference>
<evidence type="ECO:0000256" key="6">
    <source>
        <dbReference type="ARBA" id="ARBA00022842"/>
    </source>
</evidence>
<dbReference type="PANTHER" id="PTHR11136:SF0">
    <property type="entry name" value="DIHYDROFOLATE SYNTHETASE-RELATED"/>
    <property type="match status" value="1"/>
</dbReference>
<gene>
    <name evidence="7" type="ORF">CMQ_6288</name>
</gene>
<dbReference type="Proteomes" id="UP000007796">
    <property type="component" value="Unassembled WGS sequence"/>
</dbReference>
<keyword evidence="6" id="KW-0460">Magnesium</keyword>
<dbReference type="GO" id="GO:0008841">
    <property type="term" value="F:dihydrofolate synthase activity"/>
    <property type="evidence" value="ECO:0007669"/>
    <property type="project" value="TreeGrafter"/>
</dbReference>
<dbReference type="GO" id="GO:0005524">
    <property type="term" value="F:ATP binding"/>
    <property type="evidence" value="ECO:0007669"/>
    <property type="project" value="UniProtKB-KW"/>
</dbReference>
<evidence type="ECO:0000256" key="1">
    <source>
        <dbReference type="ARBA" id="ARBA00008276"/>
    </source>
</evidence>
<keyword evidence="3" id="KW-0479">Metal-binding</keyword>
<dbReference type="HOGENOM" id="CLU_015869_2_0_1"/>
<dbReference type="SUPFAM" id="SSF53623">
    <property type="entry name" value="MurD-like peptide ligases, catalytic domain"/>
    <property type="match status" value="1"/>
</dbReference>
<dbReference type="GO" id="GO:0004326">
    <property type="term" value="F:tetrahydrofolylpolyglutamate synthase activity"/>
    <property type="evidence" value="ECO:0007669"/>
    <property type="project" value="InterPro"/>
</dbReference>
<dbReference type="GO" id="GO:0046872">
    <property type="term" value="F:metal ion binding"/>
    <property type="evidence" value="ECO:0007669"/>
    <property type="project" value="UniProtKB-KW"/>
</dbReference>
<dbReference type="GO" id="GO:0005829">
    <property type="term" value="C:cytosol"/>
    <property type="evidence" value="ECO:0007669"/>
    <property type="project" value="TreeGrafter"/>
</dbReference>
<dbReference type="FunCoup" id="F0XLN3">
    <property type="interactions" value="173"/>
</dbReference>
<dbReference type="RefSeq" id="XP_014170828.1">
    <property type="nucleotide sequence ID" value="XM_014315353.1"/>
</dbReference>
<protein>
    <submittedName>
        <fullName evidence="7">Dihydrofolate synthetase fol3</fullName>
    </submittedName>
</protein>
<dbReference type="NCBIfam" id="TIGR01499">
    <property type="entry name" value="folC"/>
    <property type="match status" value="1"/>
</dbReference>